<gene>
    <name evidence="2" type="ORF">RRG08_032797</name>
</gene>
<protein>
    <submittedName>
        <fullName evidence="2">Uncharacterized protein</fullName>
    </submittedName>
</protein>
<sequence length="81" mass="8736">MLNIAVSLDSSKVPDRGPGAAYSQTRKLWRVVGLVPSGALIGQTRFHALNAWFSTGYSEGSVRFSTVSLMVGLERRAPVDV</sequence>
<accession>A0AAE0YQ93</accession>
<dbReference type="AlphaFoldDB" id="A0AAE0YQ93"/>
<dbReference type="Proteomes" id="UP001283361">
    <property type="component" value="Unassembled WGS sequence"/>
</dbReference>
<name>A0AAE0YQ93_9GAST</name>
<keyword evidence="3" id="KW-1185">Reference proteome</keyword>
<evidence type="ECO:0000313" key="3">
    <source>
        <dbReference type="Proteomes" id="UP001283361"/>
    </source>
</evidence>
<proteinExistence type="predicted"/>
<evidence type="ECO:0000256" key="1">
    <source>
        <dbReference type="SAM" id="MobiDB-lite"/>
    </source>
</evidence>
<dbReference type="EMBL" id="JAWDGP010005762">
    <property type="protein sequence ID" value="KAK3752507.1"/>
    <property type="molecule type" value="Genomic_DNA"/>
</dbReference>
<evidence type="ECO:0000313" key="2">
    <source>
        <dbReference type="EMBL" id="KAK3752507.1"/>
    </source>
</evidence>
<feature type="region of interest" description="Disordered" evidence="1">
    <location>
        <begin position="1"/>
        <end position="20"/>
    </location>
</feature>
<reference evidence="2" key="1">
    <citation type="journal article" date="2023" name="G3 (Bethesda)">
        <title>A reference genome for the long-term kleptoplast-retaining sea slug Elysia crispata morphotype clarki.</title>
        <authorList>
            <person name="Eastman K.E."/>
            <person name="Pendleton A.L."/>
            <person name="Shaikh M.A."/>
            <person name="Suttiyut T."/>
            <person name="Ogas R."/>
            <person name="Tomko P."/>
            <person name="Gavelis G."/>
            <person name="Widhalm J.R."/>
            <person name="Wisecaver J.H."/>
        </authorList>
    </citation>
    <scope>NUCLEOTIDE SEQUENCE</scope>
    <source>
        <strain evidence="2">ECLA1</strain>
    </source>
</reference>
<comment type="caution">
    <text evidence="2">The sequence shown here is derived from an EMBL/GenBank/DDBJ whole genome shotgun (WGS) entry which is preliminary data.</text>
</comment>
<organism evidence="2 3">
    <name type="scientific">Elysia crispata</name>
    <name type="common">lettuce slug</name>
    <dbReference type="NCBI Taxonomy" id="231223"/>
    <lineage>
        <taxon>Eukaryota</taxon>
        <taxon>Metazoa</taxon>
        <taxon>Spiralia</taxon>
        <taxon>Lophotrochozoa</taxon>
        <taxon>Mollusca</taxon>
        <taxon>Gastropoda</taxon>
        <taxon>Heterobranchia</taxon>
        <taxon>Euthyneura</taxon>
        <taxon>Panpulmonata</taxon>
        <taxon>Sacoglossa</taxon>
        <taxon>Placobranchoidea</taxon>
        <taxon>Plakobranchidae</taxon>
        <taxon>Elysia</taxon>
    </lineage>
</organism>